<dbReference type="Pfam" id="PF13193">
    <property type="entry name" value="AMP-binding_C"/>
    <property type="match status" value="1"/>
</dbReference>
<comment type="caution">
    <text evidence="3">The sequence shown here is derived from an EMBL/GenBank/DDBJ whole genome shotgun (WGS) entry which is preliminary data.</text>
</comment>
<dbReference type="AlphaFoldDB" id="A0ABD3WGT4"/>
<protein>
    <submittedName>
        <fullName evidence="3">Uncharacterized protein</fullName>
    </submittedName>
</protein>
<dbReference type="Gene3D" id="3.30.300.30">
    <property type="match status" value="1"/>
</dbReference>
<accession>A0ABD3WGT4</accession>
<feature type="domain" description="AMP-dependent synthetase/ligase" evidence="1">
    <location>
        <begin position="23"/>
        <end position="395"/>
    </location>
</feature>
<dbReference type="CDD" id="cd04433">
    <property type="entry name" value="AFD_class_I"/>
    <property type="match status" value="1"/>
</dbReference>
<gene>
    <name evidence="3" type="ORF">ACJMK2_036298</name>
</gene>
<keyword evidence="4" id="KW-1185">Reference proteome</keyword>
<dbReference type="PANTHER" id="PTHR42814">
    <property type="entry name" value="AMP-BINDING DOMAIN-CONTAINING PROTEIN"/>
    <property type="match status" value="1"/>
</dbReference>
<evidence type="ECO:0000259" key="1">
    <source>
        <dbReference type="Pfam" id="PF00501"/>
    </source>
</evidence>
<evidence type="ECO:0000259" key="2">
    <source>
        <dbReference type="Pfam" id="PF13193"/>
    </source>
</evidence>
<name>A0ABD3WGT4_SINWO</name>
<evidence type="ECO:0000313" key="4">
    <source>
        <dbReference type="Proteomes" id="UP001634394"/>
    </source>
</evidence>
<organism evidence="3 4">
    <name type="scientific">Sinanodonta woodiana</name>
    <name type="common">Chinese pond mussel</name>
    <name type="synonym">Anodonta woodiana</name>
    <dbReference type="NCBI Taxonomy" id="1069815"/>
    <lineage>
        <taxon>Eukaryota</taxon>
        <taxon>Metazoa</taxon>
        <taxon>Spiralia</taxon>
        <taxon>Lophotrochozoa</taxon>
        <taxon>Mollusca</taxon>
        <taxon>Bivalvia</taxon>
        <taxon>Autobranchia</taxon>
        <taxon>Heteroconchia</taxon>
        <taxon>Palaeoheterodonta</taxon>
        <taxon>Unionida</taxon>
        <taxon>Unionoidea</taxon>
        <taxon>Unionidae</taxon>
        <taxon>Unioninae</taxon>
        <taxon>Sinanodonta</taxon>
    </lineage>
</organism>
<reference evidence="3 4" key="1">
    <citation type="submission" date="2024-11" db="EMBL/GenBank/DDBJ databases">
        <title>Chromosome-level genome assembly of the freshwater bivalve Anodonta woodiana.</title>
        <authorList>
            <person name="Chen X."/>
        </authorList>
    </citation>
    <scope>NUCLEOTIDE SEQUENCE [LARGE SCALE GENOMIC DNA]</scope>
    <source>
        <strain evidence="3">MN2024</strain>
        <tissue evidence="3">Gills</tissue>
    </source>
</reference>
<dbReference type="EMBL" id="JBJQND010000006">
    <property type="protein sequence ID" value="KAL3873144.1"/>
    <property type="molecule type" value="Genomic_DNA"/>
</dbReference>
<dbReference type="InterPro" id="IPR042099">
    <property type="entry name" value="ANL_N_sf"/>
</dbReference>
<dbReference type="PANTHER" id="PTHR42814:SF3">
    <property type="entry name" value="BETA-N-ACETYLHEXOSAMINIDASE"/>
    <property type="match status" value="1"/>
</dbReference>
<proteinExistence type="predicted"/>
<dbReference type="Pfam" id="PF00501">
    <property type="entry name" value="AMP-binding"/>
    <property type="match status" value="1"/>
</dbReference>
<sequence>MLSYISRPSMDPFMYETMTSRLRRFAEQNPNRDAIVYYGLDMKRQSLSRRELLESSESLASQFAQMGVRKGDRIGFCMNNSLNMAIANIAVIFAGGIPFSTGTQLKDGSDIAERIDIMESRFFIVDANEGDTNWIIAQNILTSCKTNLCVIYNGKSSAPFKDMACLEEIMERPKIRVTLPDIYPEDLLLFFSSSGSTGTPKQVSQTHFNVMNWTAMSCKSFGMTEDSIFFNDRPICWAVGNLRTMLTMGITRIMVDPQMAFSGKHVEQICRIIQDESCNYVYLPGYIAQDLISSPNLDQSFKAVDVMICSGERVPKRFAYLIGRFCRTLYTYYGSTELGGVTSFSSQNPEEFEDGIIGVPHDGIEIKIVDENGETVKRGVSGELLVRSIGRFVGYCSLQDLFEKVIDKAGWFRTGDIAHIRDDGNIVMDGRQTEMVSIGTMKFFLWEVEKVLLKCPGVKAAYAVGVPGLRLSQVVCVVIIPIPESSVTEEDIKKYCDDNFVEVSTAMGVTIKPKHIIFIDKIPYLYSGKIDRKKIASIARSCLGL</sequence>
<dbReference type="Proteomes" id="UP001634394">
    <property type="component" value="Unassembled WGS sequence"/>
</dbReference>
<dbReference type="SUPFAM" id="SSF56801">
    <property type="entry name" value="Acetyl-CoA synthetase-like"/>
    <property type="match status" value="1"/>
</dbReference>
<evidence type="ECO:0000313" key="3">
    <source>
        <dbReference type="EMBL" id="KAL3873144.1"/>
    </source>
</evidence>
<dbReference type="InterPro" id="IPR045851">
    <property type="entry name" value="AMP-bd_C_sf"/>
</dbReference>
<dbReference type="Gene3D" id="3.40.50.12780">
    <property type="entry name" value="N-terminal domain of ligase-like"/>
    <property type="match status" value="1"/>
</dbReference>
<dbReference type="InterPro" id="IPR025110">
    <property type="entry name" value="AMP-bd_C"/>
</dbReference>
<feature type="domain" description="AMP-binding enzyme C-terminal" evidence="2">
    <location>
        <begin position="447"/>
        <end position="529"/>
    </location>
</feature>
<dbReference type="InterPro" id="IPR000873">
    <property type="entry name" value="AMP-dep_synth/lig_dom"/>
</dbReference>